<feature type="compositionally biased region" description="Basic and acidic residues" evidence="2">
    <location>
        <begin position="230"/>
        <end position="240"/>
    </location>
</feature>
<name>A0A6F9DBV5_9ASCI</name>
<gene>
    <name evidence="3" type="primary">Fam47e</name>
</gene>
<comment type="similarity">
    <text evidence="1">Belongs to the FAM47 family.</text>
</comment>
<reference evidence="3" key="1">
    <citation type="submission" date="2020-04" db="EMBL/GenBank/DDBJ databases">
        <authorList>
            <person name="Neveu A P."/>
        </authorList>
    </citation>
    <scope>NUCLEOTIDE SEQUENCE</scope>
    <source>
        <tissue evidence="3">Whole embryo</tissue>
    </source>
</reference>
<feature type="compositionally biased region" description="Acidic residues" evidence="2">
    <location>
        <begin position="195"/>
        <end position="210"/>
    </location>
</feature>
<evidence type="ECO:0000313" key="3">
    <source>
        <dbReference type="EMBL" id="CAB3244496.1"/>
    </source>
</evidence>
<protein>
    <submittedName>
        <fullName evidence="3">Protein FAM47E</fullName>
    </submittedName>
</protein>
<dbReference type="PANTHER" id="PTHR46449:SF5">
    <property type="entry name" value="FAMILY WITH SEQUENCE SIMILARITY 47 MEMBER E"/>
    <property type="match status" value="1"/>
</dbReference>
<dbReference type="AlphaFoldDB" id="A0A6F9DBV5"/>
<sequence length="470" mass="53651">MAQHKYDLLVVPNNSDKVIRQQPWYRERLRTKYIKRKNQGECLIGRNWTFVRPGADDFRDGLPPDMGGKFVVEGMKGISPVISHSKDSITSRLRKDKINRPVPSLTKSQACFSKRLPLQQKRSDHIEEVEFGLTQHPLALYPHLEEGMPPELFEEIVDLLDPAMNPDLESEEGSTYMDMDRKTTTDGSGARTNTAEEDILEENEEEEADENEQRYAEEGKQRNPYKWIHRKDEGQKDDKRGLKKRPTSPSQDEHIKKVTKEFCDWVSDLGGDSNNVEESTIVSLFASGYETKPALSVPIHVVELSNVPSELRISAGISPRGSARKSHPSSATPTNASRHTVPEYEPSWVKLKYGAWYLDPSSWKARPDNEPLEDPEEILKREMSESKKKSNEMDAQLAPLHGARAFRDFLERNERRKPEFMGKVAVMQDIEDAKNENNHPQKMNRLASRSTVRVRSGMTVRSAASTHGFR</sequence>
<feature type="compositionally biased region" description="Polar residues" evidence="2">
    <location>
        <begin position="328"/>
        <end position="338"/>
    </location>
</feature>
<dbReference type="InterPro" id="IPR032743">
    <property type="entry name" value="FAM47"/>
</dbReference>
<evidence type="ECO:0000256" key="2">
    <source>
        <dbReference type="SAM" id="MobiDB-lite"/>
    </source>
</evidence>
<feature type="compositionally biased region" description="Basic and acidic residues" evidence="2">
    <location>
        <begin position="211"/>
        <end position="221"/>
    </location>
</feature>
<feature type="region of interest" description="Disordered" evidence="2">
    <location>
        <begin position="164"/>
        <end position="254"/>
    </location>
</feature>
<feature type="region of interest" description="Disordered" evidence="2">
    <location>
        <begin position="432"/>
        <end position="470"/>
    </location>
</feature>
<organism evidence="3">
    <name type="scientific">Phallusia mammillata</name>
    <dbReference type="NCBI Taxonomy" id="59560"/>
    <lineage>
        <taxon>Eukaryota</taxon>
        <taxon>Metazoa</taxon>
        <taxon>Chordata</taxon>
        <taxon>Tunicata</taxon>
        <taxon>Ascidiacea</taxon>
        <taxon>Phlebobranchia</taxon>
        <taxon>Ascidiidae</taxon>
        <taxon>Phallusia</taxon>
    </lineage>
</organism>
<dbReference type="Pfam" id="PF14642">
    <property type="entry name" value="FAM47"/>
    <property type="match status" value="1"/>
</dbReference>
<proteinExistence type="evidence at transcript level"/>
<dbReference type="GO" id="GO:0045815">
    <property type="term" value="P:transcription initiation-coupled chromatin remodeling"/>
    <property type="evidence" value="ECO:0007669"/>
    <property type="project" value="TreeGrafter"/>
</dbReference>
<dbReference type="PANTHER" id="PTHR46449">
    <property type="entry name" value="ZGC:158260"/>
    <property type="match status" value="1"/>
</dbReference>
<evidence type="ECO:0000256" key="1">
    <source>
        <dbReference type="ARBA" id="ARBA00005277"/>
    </source>
</evidence>
<dbReference type="EMBL" id="LR785045">
    <property type="protein sequence ID" value="CAB3244496.1"/>
    <property type="molecule type" value="mRNA"/>
</dbReference>
<accession>A0A6F9DBV5</accession>
<feature type="region of interest" description="Disordered" evidence="2">
    <location>
        <begin position="317"/>
        <end position="339"/>
    </location>
</feature>
<dbReference type="GO" id="GO:0000785">
    <property type="term" value="C:chromatin"/>
    <property type="evidence" value="ECO:0007669"/>
    <property type="project" value="TreeGrafter"/>
</dbReference>